<dbReference type="AlphaFoldDB" id="A0A918D1R0"/>
<gene>
    <name evidence="2" type="ORF">GCM10007971_17710</name>
</gene>
<accession>A0A918D1R0</accession>
<evidence type="ECO:0000259" key="1">
    <source>
        <dbReference type="Pfam" id="PF13524"/>
    </source>
</evidence>
<dbReference type="RefSeq" id="WP_156856966.1">
    <property type="nucleotide sequence ID" value="NZ_BMOS01000010.1"/>
</dbReference>
<sequence length="308" mass="36918">MRHVLFIGEDTSRFINRNFYYLEQELARIVRLTVWRKSGNIDYILNRLETKPDFILILNDMGHQLFPMIKGLRNCSIPTGLFVTDVHRLVKIRENYINKNKIDYLFTIGWEKSVQTYPQFKHKLEWFPHFVHPGIYKDYFLEKDIDFLMIGAVNKTYPLREKIVNAYSKDPRFICYHHPGYRDFTREEEKDKRVGVHYAKELNRTKIFFTCPSIYNYPVMKYYEALACKTLLLAPTFNELESLGFIPGKHFVAIDESNFKEKADYYLANEKERQRITEQGHQFIQENHTVRIRAKQLMEKIECILESE</sequence>
<protein>
    <recommendedName>
        <fullName evidence="1">Spore protein YkvP/CgeB glycosyl transferase-like domain-containing protein</fullName>
    </recommendedName>
</protein>
<reference evidence="2" key="2">
    <citation type="submission" date="2020-09" db="EMBL/GenBank/DDBJ databases">
        <authorList>
            <person name="Sun Q."/>
            <person name="Ohkuma M."/>
        </authorList>
    </citation>
    <scope>NUCLEOTIDE SEQUENCE</scope>
    <source>
        <strain evidence="2">JCM 17251</strain>
    </source>
</reference>
<dbReference type="Pfam" id="PF13524">
    <property type="entry name" value="Glyco_trans_1_2"/>
    <property type="match status" value="1"/>
</dbReference>
<feature type="domain" description="Spore protein YkvP/CgeB glycosyl transferase-like" evidence="1">
    <location>
        <begin position="172"/>
        <end position="299"/>
    </location>
</feature>
<evidence type="ECO:0000313" key="3">
    <source>
        <dbReference type="Proteomes" id="UP000624041"/>
    </source>
</evidence>
<keyword evidence="3" id="KW-1185">Reference proteome</keyword>
<evidence type="ECO:0000313" key="2">
    <source>
        <dbReference type="EMBL" id="GGN57076.1"/>
    </source>
</evidence>
<dbReference type="Proteomes" id="UP000624041">
    <property type="component" value="Unassembled WGS sequence"/>
</dbReference>
<reference evidence="2" key="1">
    <citation type="journal article" date="2014" name="Int. J. Syst. Evol. Microbiol.">
        <title>Complete genome sequence of Corynebacterium casei LMG S-19264T (=DSM 44701T), isolated from a smear-ripened cheese.</title>
        <authorList>
            <consortium name="US DOE Joint Genome Institute (JGI-PGF)"/>
            <person name="Walter F."/>
            <person name="Albersmeier A."/>
            <person name="Kalinowski J."/>
            <person name="Ruckert C."/>
        </authorList>
    </citation>
    <scope>NUCLEOTIDE SEQUENCE</scope>
    <source>
        <strain evidence="2">JCM 17251</strain>
    </source>
</reference>
<organism evidence="2 3">
    <name type="scientific">Oceanobacillus indicireducens</name>
    <dbReference type="NCBI Taxonomy" id="1004261"/>
    <lineage>
        <taxon>Bacteria</taxon>
        <taxon>Bacillati</taxon>
        <taxon>Bacillota</taxon>
        <taxon>Bacilli</taxon>
        <taxon>Bacillales</taxon>
        <taxon>Bacillaceae</taxon>
        <taxon>Oceanobacillus</taxon>
    </lineage>
</organism>
<comment type="caution">
    <text evidence="2">The sequence shown here is derived from an EMBL/GenBank/DDBJ whole genome shotgun (WGS) entry which is preliminary data.</text>
</comment>
<dbReference type="InterPro" id="IPR055259">
    <property type="entry name" value="YkvP/CgeB_Glyco_trans-like"/>
</dbReference>
<name>A0A918D1R0_9BACI</name>
<dbReference type="EMBL" id="BMOS01000010">
    <property type="protein sequence ID" value="GGN57076.1"/>
    <property type="molecule type" value="Genomic_DNA"/>
</dbReference>
<proteinExistence type="predicted"/>